<evidence type="ECO:0000259" key="11">
    <source>
        <dbReference type="Pfam" id="PF01979"/>
    </source>
</evidence>
<comment type="caution">
    <text evidence="12">The sequence shown here is derived from an EMBL/GenBank/DDBJ whole genome shotgun (WGS) entry which is preliminary data.</text>
</comment>
<comment type="cofactor">
    <cofactor evidence="10">
        <name>a divalent metal cation</name>
        <dbReference type="ChEBI" id="CHEBI:60240"/>
    </cofactor>
    <text evidence="10">Binds 1 divalent metal cation per subunit.</text>
</comment>
<dbReference type="FunFam" id="3.20.20.140:FF:000065">
    <property type="entry name" value="N-acetylglucosamine-6-phosphate deacetylase"/>
    <property type="match status" value="1"/>
</dbReference>
<evidence type="ECO:0000256" key="10">
    <source>
        <dbReference type="PIRSR" id="PIRSR038994-3"/>
    </source>
</evidence>
<reference evidence="12" key="1">
    <citation type="submission" date="2020-12" db="EMBL/GenBank/DDBJ databases">
        <title>Metabolic potential, ecology and presence of endohyphal bacteria is reflected in genomic diversity of Mucoromycotina.</title>
        <authorList>
            <person name="Muszewska A."/>
            <person name="Okrasinska A."/>
            <person name="Steczkiewicz K."/>
            <person name="Drgas O."/>
            <person name="Orlowska M."/>
            <person name="Perlinska-Lenart U."/>
            <person name="Aleksandrzak-Piekarczyk T."/>
            <person name="Szatraj K."/>
            <person name="Zielenkiewicz U."/>
            <person name="Pilsyk S."/>
            <person name="Malc E."/>
            <person name="Mieczkowski P."/>
            <person name="Kruszewska J.S."/>
            <person name="Biernat P."/>
            <person name="Pawlowska J."/>
        </authorList>
    </citation>
    <scope>NUCLEOTIDE SEQUENCE</scope>
    <source>
        <strain evidence="12">WA0000067209</strain>
    </source>
</reference>
<organism evidence="12 13">
    <name type="scientific">Mortierella isabellina</name>
    <name type="common">Filamentous fungus</name>
    <name type="synonym">Umbelopsis isabellina</name>
    <dbReference type="NCBI Taxonomy" id="91625"/>
    <lineage>
        <taxon>Eukaryota</taxon>
        <taxon>Fungi</taxon>
        <taxon>Fungi incertae sedis</taxon>
        <taxon>Mucoromycota</taxon>
        <taxon>Mucoromycotina</taxon>
        <taxon>Umbelopsidomycetes</taxon>
        <taxon>Umbelopsidales</taxon>
        <taxon>Umbelopsidaceae</taxon>
        <taxon>Umbelopsis</taxon>
    </lineage>
</organism>
<feature type="binding site" evidence="10">
    <location>
        <position position="221"/>
    </location>
    <ligand>
        <name>Zn(2+)</name>
        <dbReference type="ChEBI" id="CHEBI:29105"/>
    </ligand>
</feature>
<dbReference type="InterPro" id="IPR003764">
    <property type="entry name" value="GlcNAc_6-P_deAcase"/>
</dbReference>
<evidence type="ECO:0000256" key="6">
    <source>
        <dbReference type="ARBA" id="ARBA00023277"/>
    </source>
</evidence>
<dbReference type="GO" id="GO:0046872">
    <property type="term" value="F:metal ion binding"/>
    <property type="evidence" value="ECO:0007669"/>
    <property type="project" value="UniProtKB-KW"/>
</dbReference>
<feature type="domain" description="Amidohydrolase-related" evidence="11">
    <location>
        <begin position="64"/>
        <end position="432"/>
    </location>
</feature>
<feature type="binding site" evidence="10">
    <location>
        <position position="149"/>
    </location>
    <ligand>
        <name>Zn(2+)</name>
        <dbReference type="ChEBI" id="CHEBI:29105"/>
    </ligand>
</feature>
<feature type="binding site" evidence="9">
    <location>
        <position position="302"/>
    </location>
    <ligand>
        <name>substrate</name>
    </ligand>
</feature>
<accession>A0A8H7PW38</accession>
<evidence type="ECO:0000256" key="3">
    <source>
        <dbReference type="ARBA" id="ARBA00018029"/>
    </source>
</evidence>
<dbReference type="Proteomes" id="UP000654370">
    <property type="component" value="Unassembled WGS sequence"/>
</dbReference>
<feature type="active site" description="Proton donor/acceptor" evidence="8">
    <location>
        <position position="324"/>
    </location>
</feature>
<dbReference type="PIRSF" id="PIRSF038994">
    <property type="entry name" value="NagA"/>
    <property type="match status" value="1"/>
</dbReference>
<keyword evidence="6" id="KW-0119">Carbohydrate metabolism</keyword>
<dbReference type="SUPFAM" id="SSF51556">
    <property type="entry name" value="Metallo-dependent hydrolases"/>
    <property type="match status" value="1"/>
</dbReference>
<gene>
    <name evidence="12" type="ORF">INT43_008965</name>
</gene>
<evidence type="ECO:0000313" key="12">
    <source>
        <dbReference type="EMBL" id="KAG2181382.1"/>
    </source>
</evidence>
<dbReference type="PANTHER" id="PTHR11113:SF14">
    <property type="entry name" value="N-ACETYLGLUCOSAMINE-6-PHOSPHATE DEACETYLASE"/>
    <property type="match status" value="1"/>
</dbReference>
<dbReference type="Gene3D" id="3.20.20.140">
    <property type="entry name" value="Metal-dependent hydrolases"/>
    <property type="match status" value="1"/>
</dbReference>
<dbReference type="InterPro" id="IPR032466">
    <property type="entry name" value="Metal_Hydrolase"/>
</dbReference>
<dbReference type="EMBL" id="JAEPQZ010000005">
    <property type="protein sequence ID" value="KAG2181382.1"/>
    <property type="molecule type" value="Genomic_DNA"/>
</dbReference>
<evidence type="ECO:0000256" key="9">
    <source>
        <dbReference type="PIRSR" id="PIRSR038994-2"/>
    </source>
</evidence>
<dbReference type="SUPFAM" id="SSF51338">
    <property type="entry name" value="Composite domain of metallo-dependent hydrolases"/>
    <property type="match status" value="1"/>
</dbReference>
<evidence type="ECO:0000256" key="7">
    <source>
        <dbReference type="ARBA" id="ARBA00047647"/>
    </source>
</evidence>
<dbReference type="GO" id="GO:0006046">
    <property type="term" value="P:N-acetylglucosamine catabolic process"/>
    <property type="evidence" value="ECO:0007669"/>
    <property type="project" value="TreeGrafter"/>
</dbReference>
<dbReference type="InterPro" id="IPR011059">
    <property type="entry name" value="Metal-dep_hydrolase_composite"/>
</dbReference>
<sequence length="439" mass="47495">MLSTNKPAPKSKITKIVNARLLLDHKIVKDSYLWFQDGKIIHPQNLFFDQHRDADEIIDAQGMMVVPGYMDIQINGGYGIDFADHEGSLDKIQKDVDTVAKGLLQYGCTAFCPTVVSSAPEVYNKVLPLLNKRKGDAKGGSEILGAHIEGPFISHEKKGAHNQEIFRTGKRGIDEFDEAYGPELKKGSEAVSIITLAPEIEGVTEVIPELANRGICVSIGHSAATIDVAENAVAKGATLITHLFNAMLPFHHRDPGMIGVLGAVDLPAPVDPARHPSASNTSPDRTKPDPRPFYGLIVDGVHVHPNSVRIAYYAHPKGCVLVTDALSALGLPKGLYTLGGRELEIDDNGAAYIKGTNTLAGSTISIDQSVRNFRQFTKCTVVEAIEAATLHPAQVLGISDRKGTLNPGGDADLLFLNDDLEIQRVFVYGEEVELTKNKK</sequence>
<proteinExistence type="inferred from homology"/>
<evidence type="ECO:0000256" key="8">
    <source>
        <dbReference type="PIRSR" id="PIRSR038994-1"/>
    </source>
</evidence>
<dbReference type="EC" id="3.5.1.25" evidence="2"/>
<keyword evidence="13" id="KW-1185">Reference proteome</keyword>
<evidence type="ECO:0000313" key="13">
    <source>
        <dbReference type="Proteomes" id="UP000654370"/>
    </source>
</evidence>
<dbReference type="InterPro" id="IPR006680">
    <property type="entry name" value="Amidohydro-rel"/>
</dbReference>
<keyword evidence="5" id="KW-0378">Hydrolase</keyword>
<keyword evidence="4 10" id="KW-0479">Metal-binding</keyword>
<dbReference type="OrthoDB" id="10264777at2759"/>
<evidence type="ECO:0000256" key="1">
    <source>
        <dbReference type="ARBA" id="ARBA00010716"/>
    </source>
</evidence>
<evidence type="ECO:0000256" key="5">
    <source>
        <dbReference type="ARBA" id="ARBA00022801"/>
    </source>
</evidence>
<feature type="binding site" evidence="10">
    <location>
        <position position="242"/>
    </location>
    <ligand>
        <name>Zn(2+)</name>
        <dbReference type="ChEBI" id="CHEBI:29105"/>
    </ligand>
</feature>
<evidence type="ECO:0000256" key="2">
    <source>
        <dbReference type="ARBA" id="ARBA00011899"/>
    </source>
</evidence>
<feature type="binding site" evidence="9">
    <location>
        <position position="160"/>
    </location>
    <ligand>
        <name>substrate</name>
    </ligand>
</feature>
<evidence type="ECO:0000256" key="4">
    <source>
        <dbReference type="ARBA" id="ARBA00022723"/>
    </source>
</evidence>
<comment type="similarity">
    <text evidence="1">Belongs to the metallo-dependent hydrolases superfamily. NagA family.</text>
</comment>
<feature type="binding site" evidence="9">
    <location>
        <begin position="359"/>
        <end position="361"/>
    </location>
    <ligand>
        <name>substrate</name>
    </ligand>
</feature>
<feature type="binding site" evidence="9">
    <location>
        <begin position="245"/>
        <end position="246"/>
    </location>
    <ligand>
        <name>substrate</name>
    </ligand>
</feature>
<dbReference type="AlphaFoldDB" id="A0A8H7PW38"/>
<dbReference type="Pfam" id="PF01979">
    <property type="entry name" value="Amidohydro_1"/>
    <property type="match status" value="1"/>
</dbReference>
<comment type="catalytic activity">
    <reaction evidence="7">
        <text>N-acetyl-D-glucosamine 6-phosphate + H2O = D-glucosamine 6-phosphate + acetate</text>
        <dbReference type="Rhea" id="RHEA:22936"/>
        <dbReference type="ChEBI" id="CHEBI:15377"/>
        <dbReference type="ChEBI" id="CHEBI:30089"/>
        <dbReference type="ChEBI" id="CHEBI:57513"/>
        <dbReference type="ChEBI" id="CHEBI:58725"/>
        <dbReference type="EC" id="3.5.1.25"/>
    </reaction>
</comment>
<dbReference type="CDD" id="cd00854">
    <property type="entry name" value="NagA"/>
    <property type="match status" value="1"/>
</dbReference>
<name>A0A8H7PW38_MORIS</name>
<dbReference type="GO" id="GO:0008448">
    <property type="term" value="F:N-acetylglucosamine-6-phosphate deacetylase activity"/>
    <property type="evidence" value="ECO:0007669"/>
    <property type="project" value="UniProtKB-EC"/>
</dbReference>
<dbReference type="PANTHER" id="PTHR11113">
    <property type="entry name" value="N-ACETYLGLUCOSAMINE-6-PHOSPHATE DEACETYLASE"/>
    <property type="match status" value="1"/>
</dbReference>
<protein>
    <recommendedName>
        <fullName evidence="3">N-acetylglucosamine-6-phosphate deacetylase</fullName>
        <ecNumber evidence="2">3.5.1.25</ecNumber>
    </recommendedName>
</protein>
<dbReference type="Gene3D" id="2.30.40.10">
    <property type="entry name" value="Urease, subunit C, domain 1"/>
    <property type="match status" value="1"/>
</dbReference>
<feature type="binding site" evidence="9">
    <location>
        <position position="253"/>
    </location>
    <ligand>
        <name>substrate</name>
    </ligand>
</feature>